<dbReference type="AlphaFoldDB" id="A0A830G383"/>
<sequence length="173" mass="17617">MSLHVGMTETLAERARDALRDHPFLDAALRAGVVNYAAAARFLDLADDADVEAAATALRRYADACEAYAVESRDARVTMESGLGRVEGTGEGPLAVNGVGFVPGEGSLTGILAAGDVDAAALAVVLERLALADVAVEAAGVADEALFVVVGRRDGPDALRAVEAALDAVPTTA</sequence>
<dbReference type="InterPro" id="IPR055945">
    <property type="entry name" value="DUF7523"/>
</dbReference>
<accession>A0A830G383</accession>
<reference evidence="1" key="1">
    <citation type="journal article" date="2014" name="Int. J. Syst. Evol. Microbiol.">
        <title>Complete genome sequence of Corynebacterium casei LMG S-19264T (=DSM 44701T), isolated from a smear-ripened cheese.</title>
        <authorList>
            <consortium name="US DOE Joint Genome Institute (JGI-PGF)"/>
            <person name="Walter F."/>
            <person name="Albersmeier A."/>
            <person name="Kalinowski J."/>
            <person name="Ruckert C."/>
        </authorList>
    </citation>
    <scope>NUCLEOTIDE SEQUENCE</scope>
    <source>
        <strain evidence="1">JCM 16108</strain>
    </source>
</reference>
<proteinExistence type="predicted"/>
<comment type="caution">
    <text evidence="1">The sequence shown here is derived from an EMBL/GenBank/DDBJ whole genome shotgun (WGS) entry which is preliminary data.</text>
</comment>
<evidence type="ECO:0000313" key="1">
    <source>
        <dbReference type="EMBL" id="GGM73529.1"/>
    </source>
</evidence>
<reference evidence="1" key="2">
    <citation type="submission" date="2020-09" db="EMBL/GenBank/DDBJ databases">
        <authorList>
            <person name="Sun Q."/>
            <person name="Ohkuma M."/>
        </authorList>
    </citation>
    <scope>NUCLEOTIDE SEQUENCE</scope>
    <source>
        <strain evidence="1">JCM 16108</strain>
    </source>
</reference>
<evidence type="ECO:0000313" key="2">
    <source>
        <dbReference type="Proteomes" id="UP000614609"/>
    </source>
</evidence>
<gene>
    <name evidence="1" type="ORF">GCM10009017_24330</name>
</gene>
<dbReference type="EMBL" id="BMOO01000005">
    <property type="protein sequence ID" value="GGM73529.1"/>
    <property type="molecule type" value="Genomic_DNA"/>
</dbReference>
<organism evidence="1 2">
    <name type="scientific">Halarchaeum rubridurum</name>
    <dbReference type="NCBI Taxonomy" id="489911"/>
    <lineage>
        <taxon>Archaea</taxon>
        <taxon>Methanobacteriati</taxon>
        <taxon>Methanobacteriota</taxon>
        <taxon>Stenosarchaea group</taxon>
        <taxon>Halobacteria</taxon>
        <taxon>Halobacteriales</taxon>
        <taxon>Halobacteriaceae</taxon>
    </lineage>
</organism>
<protein>
    <submittedName>
        <fullName evidence="1">Uncharacterized protein</fullName>
    </submittedName>
</protein>
<keyword evidence="2" id="KW-1185">Reference proteome</keyword>
<name>A0A830G383_9EURY</name>
<dbReference type="Proteomes" id="UP000614609">
    <property type="component" value="Unassembled WGS sequence"/>
</dbReference>
<dbReference type="Pfam" id="PF24367">
    <property type="entry name" value="DUF7523"/>
    <property type="match status" value="1"/>
</dbReference>